<dbReference type="InterPro" id="IPR036942">
    <property type="entry name" value="Beta-barrel_TonB_sf"/>
</dbReference>
<feature type="domain" description="TonB-dependent receptor plug" evidence="9">
    <location>
        <begin position="114"/>
        <end position="223"/>
    </location>
</feature>
<geneLocation type="plasmid" evidence="10 11">
    <name>pPP6</name>
</geneLocation>
<dbReference type="Pfam" id="PF07715">
    <property type="entry name" value="Plug"/>
    <property type="match status" value="1"/>
</dbReference>
<keyword evidence="8" id="KW-0732">Signal</keyword>
<dbReference type="Gene3D" id="2.170.130.10">
    <property type="entry name" value="TonB-dependent receptor, plug domain"/>
    <property type="match status" value="1"/>
</dbReference>
<protein>
    <submittedName>
        <fullName evidence="10">SusC/RagA family TonB-linked outer membrane protein</fullName>
    </submittedName>
</protein>
<name>A0ABM7VMC6_9BACT</name>
<keyword evidence="11" id="KW-1185">Reference proteome</keyword>
<keyword evidence="2 7" id="KW-0813">Transport</keyword>
<evidence type="ECO:0000313" key="10">
    <source>
        <dbReference type="EMBL" id="BDD02166.1"/>
    </source>
</evidence>
<dbReference type="NCBIfam" id="TIGR04056">
    <property type="entry name" value="OMP_RagA_SusC"/>
    <property type="match status" value="1"/>
</dbReference>
<feature type="chain" id="PRO_5045509762" evidence="8">
    <location>
        <begin position="23"/>
        <end position="1004"/>
    </location>
</feature>
<gene>
    <name evidence="10" type="ORF">PEPS_44460</name>
</gene>
<dbReference type="Proteomes" id="UP001354989">
    <property type="component" value="Plasmid pPP6"/>
</dbReference>
<keyword evidence="5 7" id="KW-0472">Membrane</keyword>
<evidence type="ECO:0000256" key="6">
    <source>
        <dbReference type="ARBA" id="ARBA00023237"/>
    </source>
</evidence>
<dbReference type="Gene3D" id="2.60.40.1120">
    <property type="entry name" value="Carboxypeptidase-like, regulatory domain"/>
    <property type="match status" value="1"/>
</dbReference>
<dbReference type="InterPro" id="IPR039426">
    <property type="entry name" value="TonB-dep_rcpt-like"/>
</dbReference>
<evidence type="ECO:0000256" key="2">
    <source>
        <dbReference type="ARBA" id="ARBA00022448"/>
    </source>
</evidence>
<evidence type="ECO:0000256" key="3">
    <source>
        <dbReference type="ARBA" id="ARBA00022452"/>
    </source>
</evidence>
<keyword evidence="10" id="KW-0614">Plasmid</keyword>
<evidence type="ECO:0000256" key="5">
    <source>
        <dbReference type="ARBA" id="ARBA00023136"/>
    </source>
</evidence>
<organism evidence="10 11">
    <name type="scientific">Persicobacter psychrovividus</name>
    <dbReference type="NCBI Taxonomy" id="387638"/>
    <lineage>
        <taxon>Bacteria</taxon>
        <taxon>Pseudomonadati</taxon>
        <taxon>Bacteroidota</taxon>
        <taxon>Cytophagia</taxon>
        <taxon>Cytophagales</taxon>
        <taxon>Persicobacteraceae</taxon>
        <taxon>Persicobacter</taxon>
    </lineage>
</organism>
<dbReference type="PROSITE" id="PS52016">
    <property type="entry name" value="TONB_DEPENDENT_REC_3"/>
    <property type="match status" value="1"/>
</dbReference>
<evidence type="ECO:0000256" key="1">
    <source>
        <dbReference type="ARBA" id="ARBA00004571"/>
    </source>
</evidence>
<sequence length="1004" mass="111047">MLKKLYLFIALLFISGRLLAQAQVVKGVVKDSKGEALPGVNVIIQGKAQGSVTDFSGNYTLSGLAPTDTLVYSYIGYTSAKAAVNHQQTINMVLNENLEQLNEVVVVGYGAVKKDDMTGAVNTLKASDLPERPSANVGALLQGQAAGLQVTNNTGQPGSSVSIRLRGVTSTSGSNSPLVVVDGFPLGDAGGLNQINPSDIETFNVLKDASATAIYGSRGANGVIMITTKSGKKGKMTVNLSARTSLSTLPSGQNIVSNPEDYAIFSNEARRNAKLDELYTGQEYLGTYYPSVAEIHDGSWGHATNWADVVYRNALTHDYNISARGGNDHSKYYFSLGYLSQEGINIGDQFDKYNFRFKYDSKIYRNVTAGANVIVNFTEQKNNAMGGAGRSSVFPVYNDNGDYFFIGGKDYYHPLVFANEVTNKKSGKDIIANMYLEWTITKDLKFKTQMNMKYGGSIGDIYEPIGLTQKGADFNGYGRVDNYYDLDLLNESYFTYDKDFGDKHHLTAMVGQSYQTYNQRTSNLEGQGFVNDVLTNENLSTAKTYNVSNKAYTTKMLSYYGRLNYAYDSRYLLTATFRADGSSVLANKWNGFSSFAAGWNISKENFMKDISWLDNLKLRASWGQAGNQSVPAYSSMQRYGSARYYDGSNWQMGFGPGTYRYSSDYIYKIWNGLGNKDLEWETTATTNIGLDAAILDSRLMFSAEYYNKKTTGMLRSDKIPPNSGYDEITVNSGEMTNKGFELSLDAAVITPDASGFEWNVKGTLSKNINTVDKIGNNQFVWWGGNVDKFRTPITVMIPGQPLGAFYGYKTNGIIQSKEDGLASGLKGDMARPGEIKYLDADNNGQVTPEDRRVIGNPNPDFIYSINSTMKYKGFDFSVLMNGVQGNDVYNMTKFDGAAQYNRWTPDHTTNDYPSLNETRGYMASDWWIEDGSFLRIQNVTLGYTFNTENISWLSRCRVYTSVDNLAVFSKFQYGYDPEVGVDGINWGGYPKPRTFSVGLNITLN</sequence>
<evidence type="ECO:0000313" key="11">
    <source>
        <dbReference type="Proteomes" id="UP001354989"/>
    </source>
</evidence>
<feature type="signal peptide" evidence="8">
    <location>
        <begin position="1"/>
        <end position="22"/>
    </location>
</feature>
<dbReference type="NCBIfam" id="TIGR04057">
    <property type="entry name" value="SusC_RagA_signa"/>
    <property type="match status" value="1"/>
</dbReference>
<dbReference type="Gene3D" id="2.40.170.20">
    <property type="entry name" value="TonB-dependent receptor, beta-barrel domain"/>
    <property type="match status" value="1"/>
</dbReference>
<dbReference type="InterPro" id="IPR012910">
    <property type="entry name" value="Plug_dom"/>
</dbReference>
<keyword evidence="3 7" id="KW-1134">Transmembrane beta strand</keyword>
<evidence type="ECO:0000256" key="8">
    <source>
        <dbReference type="SAM" id="SignalP"/>
    </source>
</evidence>
<keyword evidence="6 7" id="KW-0998">Cell outer membrane</keyword>
<dbReference type="InterPro" id="IPR037066">
    <property type="entry name" value="Plug_dom_sf"/>
</dbReference>
<accession>A0ABM7VMC6</accession>
<proteinExistence type="inferred from homology"/>
<comment type="similarity">
    <text evidence="7">Belongs to the TonB-dependent receptor family.</text>
</comment>
<dbReference type="SUPFAM" id="SSF56935">
    <property type="entry name" value="Porins"/>
    <property type="match status" value="1"/>
</dbReference>
<dbReference type="InterPro" id="IPR023997">
    <property type="entry name" value="TonB-dep_OMP_SusC/RagA_CS"/>
</dbReference>
<comment type="subcellular location">
    <subcellularLocation>
        <location evidence="1 7">Cell outer membrane</location>
        <topology evidence="1 7">Multi-pass membrane protein</topology>
    </subcellularLocation>
</comment>
<dbReference type="InterPro" id="IPR008969">
    <property type="entry name" value="CarboxyPept-like_regulatory"/>
</dbReference>
<evidence type="ECO:0000256" key="4">
    <source>
        <dbReference type="ARBA" id="ARBA00022692"/>
    </source>
</evidence>
<evidence type="ECO:0000256" key="7">
    <source>
        <dbReference type="PROSITE-ProRule" id="PRU01360"/>
    </source>
</evidence>
<dbReference type="Pfam" id="PF13715">
    <property type="entry name" value="CarbopepD_reg_2"/>
    <property type="match status" value="1"/>
</dbReference>
<keyword evidence="4 7" id="KW-0812">Transmembrane</keyword>
<reference evidence="10 11" key="1">
    <citation type="submission" date="2021-12" db="EMBL/GenBank/DDBJ databases">
        <title>Genome sequencing of bacteria with rrn-lacking chromosome and rrn-plasmid.</title>
        <authorList>
            <person name="Anda M."/>
            <person name="Iwasaki W."/>
        </authorList>
    </citation>
    <scope>NUCLEOTIDE SEQUENCE [LARGE SCALE GENOMIC DNA]</scope>
    <source>
        <strain evidence="10 11">NBRC 101262</strain>
        <plasmid evidence="10 11">pPP6</plasmid>
    </source>
</reference>
<dbReference type="SUPFAM" id="SSF49464">
    <property type="entry name" value="Carboxypeptidase regulatory domain-like"/>
    <property type="match status" value="1"/>
</dbReference>
<dbReference type="EMBL" id="AP025298">
    <property type="protein sequence ID" value="BDD02166.1"/>
    <property type="molecule type" value="Genomic_DNA"/>
</dbReference>
<evidence type="ECO:0000259" key="9">
    <source>
        <dbReference type="Pfam" id="PF07715"/>
    </source>
</evidence>
<dbReference type="RefSeq" id="WP_338399334.1">
    <property type="nucleotide sequence ID" value="NZ_AP025298.1"/>
</dbReference>
<dbReference type="InterPro" id="IPR023996">
    <property type="entry name" value="TonB-dep_OMP_SusC/RagA"/>
</dbReference>